<name>A8N3N0_COPC7</name>
<evidence type="ECO:0000313" key="3">
    <source>
        <dbReference type="Proteomes" id="UP000001861"/>
    </source>
</evidence>
<protein>
    <submittedName>
        <fullName evidence="2">Uncharacterized protein</fullName>
    </submittedName>
</protein>
<feature type="compositionally biased region" description="Basic and acidic residues" evidence="1">
    <location>
        <begin position="10"/>
        <end position="19"/>
    </location>
</feature>
<dbReference type="VEuPathDB" id="FungiDB:CC1G_00675"/>
<feature type="region of interest" description="Disordered" evidence="1">
    <location>
        <begin position="1"/>
        <end position="53"/>
    </location>
</feature>
<dbReference type="OrthoDB" id="3358750at2759"/>
<dbReference type="EMBL" id="AACS02000001">
    <property type="protein sequence ID" value="EAU92456.1"/>
    <property type="molecule type" value="Genomic_DNA"/>
</dbReference>
<reference evidence="2 3" key="1">
    <citation type="journal article" date="2010" name="Proc. Natl. Acad. Sci. U.S.A.">
        <title>Insights into evolution of multicellular fungi from the assembled chromosomes of the mushroom Coprinopsis cinerea (Coprinus cinereus).</title>
        <authorList>
            <person name="Stajich J.E."/>
            <person name="Wilke S.K."/>
            <person name="Ahren D."/>
            <person name="Au C.H."/>
            <person name="Birren B.W."/>
            <person name="Borodovsky M."/>
            <person name="Burns C."/>
            <person name="Canback B."/>
            <person name="Casselton L.A."/>
            <person name="Cheng C.K."/>
            <person name="Deng J."/>
            <person name="Dietrich F.S."/>
            <person name="Fargo D.C."/>
            <person name="Farman M.L."/>
            <person name="Gathman A.C."/>
            <person name="Goldberg J."/>
            <person name="Guigo R."/>
            <person name="Hoegger P.J."/>
            <person name="Hooker J.B."/>
            <person name="Huggins A."/>
            <person name="James T.Y."/>
            <person name="Kamada T."/>
            <person name="Kilaru S."/>
            <person name="Kodira C."/>
            <person name="Kues U."/>
            <person name="Kupfer D."/>
            <person name="Kwan H.S."/>
            <person name="Lomsadze A."/>
            <person name="Li W."/>
            <person name="Lilly W.W."/>
            <person name="Ma L.J."/>
            <person name="Mackey A.J."/>
            <person name="Manning G."/>
            <person name="Martin F."/>
            <person name="Muraguchi H."/>
            <person name="Natvig D.O."/>
            <person name="Palmerini H."/>
            <person name="Ramesh M.A."/>
            <person name="Rehmeyer C.J."/>
            <person name="Roe B.A."/>
            <person name="Shenoy N."/>
            <person name="Stanke M."/>
            <person name="Ter-Hovhannisyan V."/>
            <person name="Tunlid A."/>
            <person name="Velagapudi R."/>
            <person name="Vision T.J."/>
            <person name="Zeng Q."/>
            <person name="Zolan M.E."/>
            <person name="Pukkila P.J."/>
        </authorList>
    </citation>
    <scope>NUCLEOTIDE SEQUENCE [LARGE SCALE GENOMIC DNA]</scope>
    <source>
        <strain evidence="3">Okayama-7 / 130 / ATCC MYA-4618 / FGSC 9003</strain>
    </source>
</reference>
<accession>A8N3N0</accession>
<dbReference type="Proteomes" id="UP000001861">
    <property type="component" value="Unassembled WGS sequence"/>
</dbReference>
<evidence type="ECO:0000313" key="2">
    <source>
        <dbReference type="EMBL" id="EAU92456.1"/>
    </source>
</evidence>
<dbReference type="GeneID" id="6005926"/>
<dbReference type="KEGG" id="cci:CC1G_00675"/>
<sequence>MTDQFQYNRSSEKSRDTGAQKHKHSQTVTDPLEPARAHGNEPSQEELKRKGKI</sequence>
<proteinExistence type="predicted"/>
<evidence type="ECO:0000256" key="1">
    <source>
        <dbReference type="SAM" id="MobiDB-lite"/>
    </source>
</evidence>
<keyword evidence="3" id="KW-1185">Reference proteome</keyword>
<organism evidence="2 3">
    <name type="scientific">Coprinopsis cinerea (strain Okayama-7 / 130 / ATCC MYA-4618 / FGSC 9003)</name>
    <name type="common">Inky cap fungus</name>
    <name type="synonym">Hormographiella aspergillata</name>
    <dbReference type="NCBI Taxonomy" id="240176"/>
    <lineage>
        <taxon>Eukaryota</taxon>
        <taxon>Fungi</taxon>
        <taxon>Dikarya</taxon>
        <taxon>Basidiomycota</taxon>
        <taxon>Agaricomycotina</taxon>
        <taxon>Agaricomycetes</taxon>
        <taxon>Agaricomycetidae</taxon>
        <taxon>Agaricales</taxon>
        <taxon>Agaricineae</taxon>
        <taxon>Psathyrellaceae</taxon>
        <taxon>Coprinopsis</taxon>
    </lineage>
</organism>
<gene>
    <name evidence="2" type="ORF">CC1G_00675</name>
</gene>
<comment type="caution">
    <text evidence="2">The sequence shown here is derived from an EMBL/GenBank/DDBJ whole genome shotgun (WGS) entry which is preliminary data.</text>
</comment>
<dbReference type="RefSeq" id="XP_001829496.1">
    <property type="nucleotide sequence ID" value="XM_001829444.1"/>
</dbReference>
<dbReference type="InParanoid" id="A8N3N0"/>
<dbReference type="AlphaFoldDB" id="A8N3N0"/>